<feature type="domain" description="PAZ" evidence="9">
    <location>
        <begin position="282"/>
        <end position="397"/>
    </location>
</feature>
<dbReference type="FunFam" id="3.30.420.10:FF:000014">
    <property type="entry name" value="Piwi-like RNA-mediated gene silencing 1"/>
    <property type="match status" value="1"/>
</dbReference>
<dbReference type="PANTHER" id="PTHR22891">
    <property type="entry name" value="EUKARYOTIC TRANSLATION INITIATION FACTOR 2C"/>
    <property type="match status" value="1"/>
</dbReference>
<dbReference type="GO" id="GO:0003723">
    <property type="term" value="F:RNA binding"/>
    <property type="evidence" value="ECO:0007669"/>
    <property type="project" value="UniProtKB-KW"/>
</dbReference>
<proteinExistence type="inferred from homology"/>
<keyword evidence="4" id="KW-0221">Differentiation</keyword>
<keyword evidence="3" id="KW-0963">Cytoplasm</keyword>
<dbReference type="Pfam" id="PF23278">
    <property type="entry name" value="Piwi_N"/>
    <property type="match status" value="1"/>
</dbReference>
<dbReference type="SUPFAM" id="SSF53098">
    <property type="entry name" value="Ribonuclease H-like"/>
    <property type="match status" value="1"/>
</dbReference>
<dbReference type="InterPro" id="IPR003100">
    <property type="entry name" value="PAZ_dom"/>
</dbReference>
<dbReference type="Gene3D" id="2.170.260.10">
    <property type="entry name" value="paz domain"/>
    <property type="match status" value="1"/>
</dbReference>
<dbReference type="GO" id="GO:0005737">
    <property type="term" value="C:cytoplasm"/>
    <property type="evidence" value="ECO:0007669"/>
    <property type="project" value="UniProtKB-SubCell"/>
</dbReference>
<dbReference type="SMART" id="SM00949">
    <property type="entry name" value="PAZ"/>
    <property type="match status" value="1"/>
</dbReference>
<comment type="similarity">
    <text evidence="7">Belongs to the argonaute family. Piwi subfamily.</text>
</comment>
<dbReference type="EMBL" id="OV651821">
    <property type="protein sequence ID" value="CAH1115601.1"/>
    <property type="molecule type" value="Genomic_DNA"/>
</dbReference>
<evidence type="ECO:0000256" key="2">
    <source>
        <dbReference type="ARBA" id="ARBA00022473"/>
    </source>
</evidence>
<evidence type="ECO:0000256" key="3">
    <source>
        <dbReference type="ARBA" id="ARBA00022490"/>
    </source>
</evidence>
<dbReference type="AlphaFoldDB" id="A0A9P0DC16"/>
<evidence type="ECO:0000256" key="5">
    <source>
        <dbReference type="ARBA" id="ARBA00022884"/>
    </source>
</evidence>
<feature type="compositionally biased region" description="Low complexity" evidence="8">
    <location>
        <begin position="69"/>
        <end position="78"/>
    </location>
</feature>
<dbReference type="Gene3D" id="3.40.50.2300">
    <property type="match status" value="1"/>
</dbReference>
<dbReference type="FunFam" id="2.170.260.10:FF:000003">
    <property type="entry name" value="Piwi-like RNA-mediated gene silencing 2"/>
    <property type="match status" value="1"/>
</dbReference>
<reference evidence="11" key="1">
    <citation type="submission" date="2022-01" db="EMBL/GenBank/DDBJ databases">
        <authorList>
            <person name="King R."/>
        </authorList>
    </citation>
    <scope>NUCLEOTIDE SEQUENCE</scope>
</reference>
<dbReference type="PROSITE" id="PS50821">
    <property type="entry name" value="PAZ"/>
    <property type="match status" value="1"/>
</dbReference>
<dbReference type="InterPro" id="IPR036085">
    <property type="entry name" value="PAZ_dom_sf"/>
</dbReference>
<name>A0A9P0DC16_9CUCU</name>
<sequence>MDRPPPKGRGAALLAKRLQMQKEEKAIGVEPEAAPEEEPPKPRGRAALLQKMREKRMSKPGGEPESKAEPSPSQSIIPESKEKIEQITKAVSEISFSEKDPVFFKGDAGKPIQLSANHIKLSLEKDRGVYEFEVKFNPDLDAKNKRMKATAIVMRELGLPKVFDGGNVLYLPRKIVDTTKTFMAKLPGPDGDEEIAVTIIYKRKKNLAERECLHLYNVLFKRIMHILLYTQMGRNYFDTNHKFLIPQHKLEVYPGFVVTVDELEDGLMLCLDTQHKVLRTQNAYELLGELRSSNPDPRRFKELATANIIGSCVFTRYNNKTYTIQDIAWDMTPQDTFPNRDGEAISFIDYYKHQHNIIIKDINQPLLINRKNVRVSGSADKVERMVCLVPEISYLTGLTDTMRSDFKVMKDVAQYTRVTPNQRLQALRVYLDKVKSSKDAQQVLADWGLKIADDTLKMPGRQLDNEVIYFGRDQQFQTNNNADWSRATGENQVTGPVDMTHWLLFFTDRDKKYAKDFADLMCRLGGAMGCVIKQPRPVRLSDDRTDSYMKACQENITKDTQIVVFICPTMRTDRYSVIKKICCTQIPVASQVINSRTLSNPQKVRSIVQKIALQMTCKLGGTLWTVRFPFKGWMICGIDVYHGGPKGGSVCGFVASLNESISRWYSLAIFQEKELSDYLKSAFTKILEVWKNTNGHFPSKIVVIRDGVGDGQLDHCKRYEVEQMESVLRELGLDTKICFVVVQKRINTRVFSISRDGGCENPPPGTVLDHTVTRRHHCDFFLVPQNVRQGTVNPTHYIVLHDTCQLKPDQVQRLCYKLCHLYYNWPGTIRVPAPCQYAHKLAALVGQHIKKTPSAQLADRLFYL</sequence>
<evidence type="ECO:0000256" key="6">
    <source>
        <dbReference type="ARBA" id="ARBA00023158"/>
    </source>
</evidence>
<comment type="subcellular location">
    <subcellularLocation>
        <location evidence="1">Cytoplasm</location>
    </subcellularLocation>
</comment>
<gene>
    <name evidence="11" type="ORF">PSYICH_LOCUS14977</name>
</gene>
<evidence type="ECO:0000256" key="1">
    <source>
        <dbReference type="ARBA" id="ARBA00004496"/>
    </source>
</evidence>
<dbReference type="CDD" id="cd02845">
    <property type="entry name" value="PAZ_piwi_like"/>
    <property type="match status" value="1"/>
</dbReference>
<dbReference type="Pfam" id="PF02171">
    <property type="entry name" value="Piwi"/>
    <property type="match status" value="1"/>
</dbReference>
<feature type="region of interest" description="Disordered" evidence="8">
    <location>
        <begin position="24"/>
        <end position="79"/>
    </location>
</feature>
<feature type="domain" description="Piwi" evidence="10">
    <location>
        <begin position="562"/>
        <end position="850"/>
    </location>
</feature>
<evidence type="ECO:0000259" key="9">
    <source>
        <dbReference type="PROSITE" id="PS50821"/>
    </source>
</evidence>
<evidence type="ECO:0000256" key="4">
    <source>
        <dbReference type="ARBA" id="ARBA00022782"/>
    </source>
</evidence>
<dbReference type="CDD" id="cd04658">
    <property type="entry name" value="Piwi_piwi-like_Euk"/>
    <property type="match status" value="1"/>
</dbReference>
<keyword evidence="6" id="KW-0943">RNA-mediated gene silencing</keyword>
<dbReference type="OrthoDB" id="445936at2759"/>
<dbReference type="InterPro" id="IPR003165">
    <property type="entry name" value="Piwi"/>
</dbReference>
<protein>
    <recommendedName>
        <fullName evidence="13">Argonaute 3</fullName>
    </recommendedName>
</protein>
<dbReference type="GO" id="GO:0140965">
    <property type="term" value="P:secondary piRNA processing"/>
    <property type="evidence" value="ECO:0007669"/>
    <property type="project" value="UniProtKB-ARBA"/>
</dbReference>
<evidence type="ECO:0000313" key="11">
    <source>
        <dbReference type="EMBL" id="CAH1115601.1"/>
    </source>
</evidence>
<keyword evidence="12" id="KW-1185">Reference proteome</keyword>
<feature type="compositionally biased region" description="Basic and acidic residues" evidence="8">
    <location>
        <begin position="51"/>
        <end position="68"/>
    </location>
</feature>
<keyword evidence="2" id="KW-0217">Developmental protein</keyword>
<dbReference type="Pfam" id="PF02170">
    <property type="entry name" value="PAZ"/>
    <property type="match status" value="1"/>
</dbReference>
<evidence type="ECO:0008006" key="13">
    <source>
        <dbReference type="Google" id="ProtNLM"/>
    </source>
</evidence>
<dbReference type="SUPFAM" id="SSF101690">
    <property type="entry name" value="PAZ domain"/>
    <property type="match status" value="1"/>
</dbReference>
<organism evidence="11 12">
    <name type="scientific">Psylliodes chrysocephalus</name>
    <dbReference type="NCBI Taxonomy" id="3402493"/>
    <lineage>
        <taxon>Eukaryota</taxon>
        <taxon>Metazoa</taxon>
        <taxon>Ecdysozoa</taxon>
        <taxon>Arthropoda</taxon>
        <taxon>Hexapoda</taxon>
        <taxon>Insecta</taxon>
        <taxon>Pterygota</taxon>
        <taxon>Neoptera</taxon>
        <taxon>Endopterygota</taxon>
        <taxon>Coleoptera</taxon>
        <taxon>Polyphaga</taxon>
        <taxon>Cucujiformia</taxon>
        <taxon>Chrysomeloidea</taxon>
        <taxon>Chrysomelidae</taxon>
        <taxon>Galerucinae</taxon>
        <taxon>Alticini</taxon>
        <taxon>Psylliodes</taxon>
    </lineage>
</organism>
<dbReference type="Gene3D" id="3.30.420.10">
    <property type="entry name" value="Ribonuclease H-like superfamily/Ribonuclease H"/>
    <property type="match status" value="1"/>
</dbReference>
<evidence type="ECO:0000259" key="10">
    <source>
        <dbReference type="PROSITE" id="PS50822"/>
    </source>
</evidence>
<dbReference type="Proteomes" id="UP001153636">
    <property type="component" value="Chromosome 9"/>
</dbReference>
<dbReference type="InterPro" id="IPR036397">
    <property type="entry name" value="RNaseH_sf"/>
</dbReference>
<evidence type="ECO:0000313" key="12">
    <source>
        <dbReference type="Proteomes" id="UP001153636"/>
    </source>
</evidence>
<keyword evidence="5" id="KW-0694">RNA-binding</keyword>
<evidence type="ECO:0000256" key="8">
    <source>
        <dbReference type="SAM" id="MobiDB-lite"/>
    </source>
</evidence>
<dbReference type="SMART" id="SM00950">
    <property type="entry name" value="Piwi"/>
    <property type="match status" value="1"/>
</dbReference>
<dbReference type="InterPro" id="IPR012337">
    <property type="entry name" value="RNaseH-like_sf"/>
</dbReference>
<dbReference type="PROSITE" id="PS50822">
    <property type="entry name" value="PIWI"/>
    <property type="match status" value="1"/>
</dbReference>
<dbReference type="GO" id="GO:0030154">
    <property type="term" value="P:cell differentiation"/>
    <property type="evidence" value="ECO:0007669"/>
    <property type="project" value="UniProtKB-KW"/>
</dbReference>
<accession>A0A9P0DC16</accession>
<evidence type="ECO:0000256" key="7">
    <source>
        <dbReference type="ARBA" id="ARBA00038291"/>
    </source>
</evidence>